<accession>A0A0W0SUM8</accession>
<evidence type="ECO:0000259" key="3">
    <source>
        <dbReference type="Pfam" id="PF12340"/>
    </source>
</evidence>
<feature type="compositionally biased region" description="Basic and acidic residues" evidence="2">
    <location>
        <begin position="4574"/>
        <end position="4588"/>
    </location>
</feature>
<dbReference type="InterPro" id="IPR022099">
    <property type="entry name" value="DUF3638"/>
</dbReference>
<feature type="region of interest" description="Disordered" evidence="2">
    <location>
        <begin position="3605"/>
        <end position="3635"/>
    </location>
</feature>
<dbReference type="EMBL" id="LNXV01000003">
    <property type="protein sequence ID" value="KTC87058.1"/>
    <property type="molecule type" value="Genomic_DNA"/>
</dbReference>
<feature type="coiled-coil region" evidence="1">
    <location>
        <begin position="3906"/>
        <end position="3958"/>
    </location>
</feature>
<dbReference type="PATRIC" id="fig|29422.6.peg.300"/>
<dbReference type="Pfam" id="PF12340">
    <property type="entry name" value="DUF3638"/>
    <property type="match status" value="1"/>
</dbReference>
<keyword evidence="5" id="KW-1185">Reference proteome</keyword>
<feature type="domain" description="DUF3638" evidence="3">
    <location>
        <begin position="2728"/>
        <end position="2951"/>
    </location>
</feature>
<evidence type="ECO:0000313" key="4">
    <source>
        <dbReference type="EMBL" id="KTC87058.1"/>
    </source>
</evidence>
<comment type="caution">
    <text evidence="4">The sequence shown here is derived from an EMBL/GenBank/DDBJ whole genome shotgun (WGS) entry which is preliminary data.</text>
</comment>
<reference evidence="4 5" key="1">
    <citation type="submission" date="2015-11" db="EMBL/GenBank/DDBJ databases">
        <title>Genomic analysis of 38 Legionella species identifies large and diverse effector repertoires.</title>
        <authorList>
            <person name="Burstein D."/>
            <person name="Amaro F."/>
            <person name="Zusman T."/>
            <person name="Lifshitz Z."/>
            <person name="Cohen O."/>
            <person name="Gilbert J.A."/>
            <person name="Pupko T."/>
            <person name="Shuman H.A."/>
            <person name="Segal G."/>
        </authorList>
    </citation>
    <scope>NUCLEOTIDE SEQUENCE [LARGE SCALE GENOMIC DNA]</scope>
    <source>
        <strain evidence="4 5">ATCC 43878</strain>
    </source>
</reference>
<feature type="coiled-coil region" evidence="1">
    <location>
        <begin position="946"/>
        <end position="1027"/>
    </location>
</feature>
<proteinExistence type="predicted"/>
<feature type="region of interest" description="Disordered" evidence="2">
    <location>
        <begin position="4566"/>
        <end position="4589"/>
    </location>
</feature>
<dbReference type="OrthoDB" id="5630180at2"/>
<dbReference type="RefSeq" id="WP_065235404.1">
    <property type="nucleotide sequence ID" value="NZ_CAAAHU010000001.1"/>
</dbReference>
<name>A0A0W0SUM8_9GAMM</name>
<feature type="coiled-coil region" evidence="1">
    <location>
        <begin position="4339"/>
        <end position="4399"/>
    </location>
</feature>
<sequence>MARYTEEFVNLFSFVELQQIGSFIENLNIDDVKILRSVVLQKITDNDRRRVLQQFLTKREQQIREDPEKADALSEATQQNIGVNAQLEDLAKKFITKTLSNLTHDEAKKTFLELAKNEELFFLEYKLSTYHLEHEKAFHLALSAEIDRRKQENTWQESDNKIWQEQQGNPHWELDEWKKVIAKIDEVNLELRNKKPDPPPVEEPKKSQPSWLSKAWSDAKNFLFNAFVFFGFFDVKPKNKNPYKVEISAEEQKSIEEMRVHGAQRIANITEVSRVGELQEAQETTVENQTKKIMSRFGMVLASQMVAGTKSNNHGDLLNVIGSLTEPEDSDDKVNQINRAIKRVIPKEDNPLQGEHACAIGGVPFFVTALESEVVDKIVHSPEYFSQYGLHLSESERAQIELYQQNMERSRDLSNALYAVCTSWGGYEKDGQGYKKSEEFDKKQQAFEKRLKTASKALQQACAELEDGQSLYLETGLEKHAMQLVIKKVGNEFKLSTYDSSGALENTSLSQSFIGLIKLSRLRSSGAMRKNELSFSIPQERLISAKGLDYLSYLIRTKSPAGHAQTHIEHNLKSSSMEERSHMGWLRRVLALRQQSFKYAYYMEHFGSIASPDAPPKFGDLLQRPQNTQNCFAKKAQSCELYELGKSTYKKFRLATLLEQRDGLLKDIERGKGRFINDEYVPMLQGIEPEYLSPSELQEVSRRLCEVKEPPSKEYYQKYFKALLDAREKLAQVKNSNNQLAIQRIDAKIASHAKSYYLFLKQGKRQQEIEAIFSPAVSAKNSSFNWDSAVMPLKTDSSGKIEPHALEKLSEHAAAQAWKATIQLLNHQIKKLSVNERHIQSENERLPHASYRQASKKVTLHDLENANIVSFTEGFARKDNIKIEINIGGKQREIDKATFFKLVVKNKESLTNPKVIGLLDYLRNASPEIEARYVKEVYPTQRKTFEEKLKDSADKTEQSLQSAIKKLAVSQNRVFLMLKQARTNIRFIEKQIAEEKLDNPDRSSVRLRNLELRRDLLKSEQQEYEKLHTSVSTKIQYLQQLANVKGSPANKIAKARDLVDRLQGNHKDLQTINAVSHAFVQAQGELASAEETLDSKLKEFQVDIENGIANRDLLLNQSRQKIINNHLQTNAEYRILDDLSAGKMGTEKDRNPEMYQQSASKRAEFFKQGKNTFKPDSVFYKIQHLNQKLKTQVGEIVERKVILDTDFADASNLTSLASAKQEFIRMDKQAQEISQQPIPEEIKEVWVREMFKIWLQHTSPDLLYRIQKPNQSESALREGINHAFHHFIEQKANIKYAALKEAGYPIELTTEQMKNLGWKPISEQEIDTFHQERKKMASLILRRFKKVMGSTVSKPKEKTPALAPVQLNQRDLLAQHESFTKTNAFVLPNEVFLSQTAKEAMDGSTLTFLREHPMPHHEGESKAECERYFHEVKNYLHQLKRHSSLENKAQRINEFCHLSAAKIFNLPYPPPQELVLEIANTLIDHYRDDGNSIKDSFLKLENNERVQVLTALIKLSLSQIPGDESGKATVNSKFYSTIKQWERLIVPPDGAMSRKIAMLAPGGTEPKDITLFKEIDIALHESPVSLEGLYEGQKGLQIALTSYGQEKSGTGSDPRLRKLADRLGMRNGDALLAHQFLAYYSNPDLLLSTDGINSTQGRELFSRALLDAFQQATEVEKHELLNFLKALQFNEPRFNDSEWCNLYTPHQAFIEELLLRCANLSPKLFQNNTKYQDIYDTPKTMELITTFTDASNTEGSDRLLGFAKEVNLLSLKIKHELLQEPINTEVLDTLYAQLICANLAYQLILDQASEDVLDNLQTNFEYTREMSLAQTNINQLHEQLLEFSSQLAVNNRAELFNSVFSQYARDQKFDGPKVNISSPSSSDIPGFITLGGNKSLDVLHGVIYVGNSKLGVMPTYLQSHVALQELGLNNLPFKPQSGGFVYVEDNEVKASVIQLDGNLIVQRELRTLNGQAEMLQYISPEKMDSVPLALKSRLNAEHFFIDSKGNIHAYTSDFKPILQLSQQNGRWTGVLLDHHGLQTTINIDITGDFSMIEDLSRAFPQDELIRIDENSVYVPAIAKYVIQEKKGDYFVADNLTDKASRKHLKVTEQGSAFTEKELTDSEVNEVRLLTQKIQGLQKDLSLITHSDLLSQQAKNRIEKQIKQSESRIKEIKNPEYFVFVPDSEHVKALEKEHLKLRDAMQEAYVAYKEGGKDREQLTTHYEEAKKAYLQSKNTLHKAYATANHLRTFDVREDTVHAKDFQSILHVGLIPGKTTVLNQSLGANVPKSPLKPSELEALRNLKEHYQEKESPTMEERFAKLMLIGTELQHHLLEREASLSGKLSDWDRSAYPHLVAEFTKEVQQIQALSGVIPFNQFSELWRAIQSEFAADNELQRVFSKTITPVLTGEQKPININAKTSEMPIESIGGRPLVQFAGYKNPHALIDKEQIELEERLRSLGQFKASVDAQEEGYYYENYGLFNTNTLEKLFSITPEHTGLGGLTKAHVATLFKQMQDAKWIHPADGMANKYQLDRHPSEFYSPAKIAGYLAELGFERNQIRTISDRLQVFLYQTAVNGGRYSIDKSNRKELVQRVAEAQRKCNMAYLLALDKLTSTLEKASSEITFADLNSAYLLNDYSSILAYFPEKERSQIEIVLKNGTTRLLYHKTELDHLNDIQETFNMGQDSKALAMLHTRRNYQLDKLLESELPLDEKSTKEEVLKVEQEQKMQRAFLLFESEFGHRCNARQVSIFHGLLLDDKTDPDKIDAAQARMGFGKTSLLPLVALYKTGEKLVRFIVPKSALETNTADMSLTLTNILGRRAVKDDFQRYRIATDPESNMGEKSPRLKSLQDAKADLKKRLMLYQRVRENREVLVQAPSVRNSLECQAKIFLDLLLRASNEPLQQKELMECISLLNEIRSLETISVFDELDATQDPATTEVNYTAGEKIALDSTEIYPLEVITQTIKASEDKSVTHLATTLLQQFGINDDDHSLFNYITSLEVKQPASVTAANSTEIYLIRAILTNPVMLSIFTEKEPGTDFGVWFENAKDGSKLYDYEALRTGKDASSRTPLLIAIPYSAANTPKPQGSRFDNPEVTAITSLLYYLDPRTELNEQPHLEFLIDAFRKGIGETPFLNPSSGQLDPEFKTLVQEIKALAEIEDPLIRNEARKQYFATLEPRMKEGQIPPTAFRKMLARTVIQEQVKFDAGKANSNRYEQGTANDAVIGFSGTAGDTSSHFKVNMLDPAADGNMTLGIMGRKNCQATTPLNTTSFTQTGEDYTTALIKQLASSFSPNTRTLIDVGGLCKSSNRAVAKEIAMQLKSQASPLKGVIFYDDLTNMKKLLVLDSANKEKIVDLTPEMVSESDREGSYFTYYDQSHSRGADIKQMDGAHALLTLNFTVTNNDYKQAIMRMRKIVDKTSGQSFSTAVPDTVREKIISYLGLKKEHTLTGNDIAFWLRQRELESNLSNVSLLTMELDAVIKNAILQQQAELTKLMSPTLTETQVEAFRECIKALNNISPFISGSSTDLYAKYGKAYGHVKKEDFIRDLKTSFEKQLTTVFSEVNLARQKMNLPLATNQQPYLEMEQRIIQKREAQLSDEFIIPSASTMNESHSETENQSESQSESQNQTQTHSFSEVANEEVVVDAQLKKYDFPFEPVSMSYLSSSENMEQLPRASSIAHMSHLFNENDPVRCSPTYLLDEQLDLEHGNLTPPLQYFLAREEGNPKVILINQDEANRFKAAPVSPPWSLYDIRLKKEETLAPITGPAITSLKGSLLKKLYFSSYRYDVKLKSSNPAQSLEGIYTPEQLQPSLTIEFKSHAPQAGVPFKLPAWGFYGNKKQDIGLHIGRTNLSIKDKYEKKGVTISIGEGADRTEVFISAKLNKRILAEMPMDTESEISEKTPKLKQIKEQINQEYDAAMSKRTEFKKELASLKAKKKKVLEDYDKKIAELETKKNAAIGRAKASIDKSFGESMKDHLNRRKMHEDFLAKNVGAMCRLKIGDNKEFGIEVFGKTFAGIDKAITHCCNELYEENKKQALSPTELDKKLNAYIQAIAKATEERYQKVAQYKSKIFTPIESLYAAAQSSPPWPKNKLELALRKELQDIKRQWTDSKEKTDDKRHKKWNQFVSTIEEATNSSKGLPIDQFHQKVIDGLTKFAADNKMDANKLISVIMPRLCYSLSSAENIHAPPKVGFPVVDLPLDSSIVAVKEDINNFIKKGFLLATTTPSQEQSAFFASLHSHVKGKINNLDYKLPDVLLDHEKVPISPMAIMKAVKQVLVGQSIRTIDSEFISLCRESASFLVGRKAVENILDNYQPVENRSSKLDPVDGQEAQMFPSTYKALAKLDAEVLDIQRQIDEAKGLRKGDLATIQEKKAQLREQLKQLEENTLAELKAEKSAVNKLLSGIKNLWQVFARHQVALEKNEPIAFLESHFDLERIIRDDVSTSATLTFMPPEFYEIELDMQKQQLHMHGLDEAESKAKQSLDIATVIIRNDAEAIRLRECHVMHEFEHVYSIDEIESQQTLDNTTAITTTMTRDNIGILKRESHSLTENTVASKKLSKEGLITEASESLTEDSVSQKEDEAEKVEKSKKASTLFKQEVIKLKEDNTHDHTLVPK</sequence>
<keyword evidence="1" id="KW-0175">Coiled coil</keyword>
<protein>
    <recommendedName>
        <fullName evidence="3">DUF3638 domain-containing protein</fullName>
    </recommendedName>
</protein>
<feature type="compositionally biased region" description="Low complexity" evidence="2">
    <location>
        <begin position="3614"/>
        <end position="3631"/>
    </location>
</feature>
<evidence type="ECO:0000256" key="2">
    <source>
        <dbReference type="SAM" id="MobiDB-lite"/>
    </source>
</evidence>
<evidence type="ECO:0000256" key="1">
    <source>
        <dbReference type="SAM" id="Coils"/>
    </source>
</evidence>
<evidence type="ECO:0000313" key="5">
    <source>
        <dbReference type="Proteomes" id="UP000054742"/>
    </source>
</evidence>
<organism evidence="4 5">
    <name type="scientific">Legionella brunensis</name>
    <dbReference type="NCBI Taxonomy" id="29422"/>
    <lineage>
        <taxon>Bacteria</taxon>
        <taxon>Pseudomonadati</taxon>
        <taxon>Pseudomonadota</taxon>
        <taxon>Gammaproteobacteria</taxon>
        <taxon>Legionellales</taxon>
        <taxon>Legionellaceae</taxon>
        <taxon>Legionella</taxon>
    </lineage>
</organism>
<dbReference type="STRING" id="29422.Lbru_0287"/>
<gene>
    <name evidence="4" type="ORF">Lbru_0287</name>
</gene>
<dbReference type="Proteomes" id="UP000054742">
    <property type="component" value="Unassembled WGS sequence"/>
</dbReference>
<feature type="coiled-coil region" evidence="1">
    <location>
        <begin position="1052"/>
        <end position="1099"/>
    </location>
</feature>